<feature type="transmembrane region" description="Helical" evidence="7">
    <location>
        <begin position="396"/>
        <end position="417"/>
    </location>
</feature>
<feature type="transmembrane region" description="Helical" evidence="7">
    <location>
        <begin position="102"/>
        <end position="122"/>
    </location>
</feature>
<dbReference type="SUPFAM" id="SSF103473">
    <property type="entry name" value="MFS general substrate transporter"/>
    <property type="match status" value="1"/>
</dbReference>
<dbReference type="InterPro" id="IPR020846">
    <property type="entry name" value="MFS_dom"/>
</dbReference>
<keyword evidence="2" id="KW-1003">Cell membrane</keyword>
<feature type="transmembrane region" description="Helical" evidence="7">
    <location>
        <begin position="128"/>
        <end position="148"/>
    </location>
</feature>
<evidence type="ECO:0000256" key="1">
    <source>
        <dbReference type="ARBA" id="ARBA00004651"/>
    </source>
</evidence>
<evidence type="ECO:0000256" key="3">
    <source>
        <dbReference type="ARBA" id="ARBA00022692"/>
    </source>
</evidence>
<evidence type="ECO:0000313" key="9">
    <source>
        <dbReference type="EMBL" id="MCJ8353894.1"/>
    </source>
</evidence>
<feature type="transmembrane region" description="Helical" evidence="7">
    <location>
        <begin position="160"/>
        <end position="179"/>
    </location>
</feature>
<reference evidence="9" key="1">
    <citation type="journal article" date="2021" name="Polymers (Basel)">
        <title>Highly Stretchable Bacterial Cellulose Produced by Komagataeibacter hansenii SI1.</title>
        <authorList>
            <person name="Cielecka I."/>
            <person name="Ryngajllo M."/>
            <person name="Maniukiewicz W."/>
            <person name="Bielecki S."/>
        </authorList>
    </citation>
    <scope>NUCLEOTIDE SEQUENCE</scope>
    <source>
        <strain evidence="9">SI1</strain>
    </source>
</reference>
<evidence type="ECO:0000256" key="7">
    <source>
        <dbReference type="SAM" id="Phobius"/>
    </source>
</evidence>
<feature type="transmembrane region" description="Helical" evidence="7">
    <location>
        <begin position="274"/>
        <end position="295"/>
    </location>
</feature>
<keyword evidence="5 7" id="KW-0472">Membrane</keyword>
<dbReference type="AlphaFoldDB" id="A0AAW5EQK4"/>
<comment type="caution">
    <text evidence="9">The sequence shown here is derived from an EMBL/GenBank/DDBJ whole genome shotgun (WGS) entry which is preliminary data.</text>
</comment>
<dbReference type="InterPro" id="IPR011701">
    <property type="entry name" value="MFS"/>
</dbReference>
<organism evidence="9 10">
    <name type="scientific">Novacetimonas hansenii</name>
    <name type="common">Komagataeibacter hansenii</name>
    <dbReference type="NCBI Taxonomy" id="436"/>
    <lineage>
        <taxon>Bacteria</taxon>
        <taxon>Pseudomonadati</taxon>
        <taxon>Pseudomonadota</taxon>
        <taxon>Alphaproteobacteria</taxon>
        <taxon>Acetobacterales</taxon>
        <taxon>Acetobacteraceae</taxon>
        <taxon>Novacetimonas</taxon>
    </lineage>
</organism>
<dbReference type="Gene3D" id="1.20.1250.20">
    <property type="entry name" value="MFS general substrate transporter like domains"/>
    <property type="match status" value="2"/>
</dbReference>
<feature type="transmembrane region" description="Helical" evidence="7">
    <location>
        <begin position="241"/>
        <end position="262"/>
    </location>
</feature>
<evidence type="ECO:0000259" key="8">
    <source>
        <dbReference type="PROSITE" id="PS50850"/>
    </source>
</evidence>
<name>A0AAW5EQK4_NOVHA</name>
<dbReference type="GO" id="GO:0022857">
    <property type="term" value="F:transmembrane transporter activity"/>
    <property type="evidence" value="ECO:0007669"/>
    <property type="project" value="InterPro"/>
</dbReference>
<dbReference type="Pfam" id="PF07690">
    <property type="entry name" value="MFS_1"/>
    <property type="match status" value="2"/>
</dbReference>
<evidence type="ECO:0000256" key="6">
    <source>
        <dbReference type="SAM" id="MobiDB-lite"/>
    </source>
</evidence>
<feature type="transmembrane region" description="Helical" evidence="7">
    <location>
        <begin position="70"/>
        <end position="95"/>
    </location>
</feature>
<feature type="region of interest" description="Disordered" evidence="6">
    <location>
        <begin position="1"/>
        <end position="23"/>
    </location>
</feature>
<dbReference type="EMBL" id="JAIBCX010000016">
    <property type="protein sequence ID" value="MCJ8353894.1"/>
    <property type="molecule type" value="Genomic_DNA"/>
</dbReference>
<sequence>MSGYVETRSEVPGQSLEDMAGRSTGTSPTATSYALVPLVVLCLVYILYAWDRMAIPVELVEISRAYGLQPVTAATLSSIFTLGISLFVLPAGLVVSYLGIPTCFVGSIILFSLATGYTAIGISAPDLLVARCVTGLGEAVFSVCLLSFLSSLSERRKGMFIGLSTTIYGLSGIVGAPLIGAVQHGFGDWRAIFYLLGGGGLVFGVILKFALRQMTFVALNQSTATVRERFACAMSGQMPRLYAIIAISGMGTYSVITMLVNFERTYNSLSLARAAMLFSFFSIGSILGGAPLGLVADIVGQKRVIVASAFTKMIAGTLLFMLPFHAISTTFLAIIFGIGVGGIYVNACAIIQRHVAAFAAPTATGILLCIYYVTASVSGPVFQQVMKHLGVGMGPIVFYGVPYAIAGCIALTLALPLPSRKAS</sequence>
<dbReference type="RefSeq" id="WP_247066893.1">
    <property type="nucleotide sequence ID" value="NZ_CP094848.1"/>
</dbReference>
<reference evidence="9" key="2">
    <citation type="submission" date="2022-03" db="EMBL/GenBank/DDBJ databases">
        <authorList>
            <person name="Ryngajllo M."/>
            <person name="Jacek P."/>
            <person name="Kubiak K."/>
        </authorList>
    </citation>
    <scope>NUCLEOTIDE SEQUENCE</scope>
    <source>
        <strain evidence="9">SI1</strain>
    </source>
</reference>
<evidence type="ECO:0000256" key="2">
    <source>
        <dbReference type="ARBA" id="ARBA00022475"/>
    </source>
</evidence>
<feature type="transmembrane region" description="Helical" evidence="7">
    <location>
        <begin position="304"/>
        <end position="324"/>
    </location>
</feature>
<comment type="subcellular location">
    <subcellularLocation>
        <location evidence="1">Cell membrane</location>
        <topology evidence="1">Multi-pass membrane protein</topology>
    </subcellularLocation>
</comment>
<accession>A0AAW5EQK4</accession>
<feature type="transmembrane region" description="Helical" evidence="7">
    <location>
        <begin position="358"/>
        <end position="376"/>
    </location>
</feature>
<evidence type="ECO:0000313" key="10">
    <source>
        <dbReference type="Proteomes" id="UP001202887"/>
    </source>
</evidence>
<feature type="domain" description="Major facilitator superfamily (MFS) profile" evidence="8">
    <location>
        <begin position="37"/>
        <end position="419"/>
    </location>
</feature>
<evidence type="ECO:0000256" key="5">
    <source>
        <dbReference type="ARBA" id="ARBA00023136"/>
    </source>
</evidence>
<dbReference type="GO" id="GO:0005886">
    <property type="term" value="C:plasma membrane"/>
    <property type="evidence" value="ECO:0007669"/>
    <property type="project" value="UniProtKB-SubCell"/>
</dbReference>
<dbReference type="PROSITE" id="PS50850">
    <property type="entry name" value="MFS"/>
    <property type="match status" value="1"/>
</dbReference>
<evidence type="ECO:0000256" key="4">
    <source>
        <dbReference type="ARBA" id="ARBA00022989"/>
    </source>
</evidence>
<feature type="transmembrane region" description="Helical" evidence="7">
    <location>
        <begin position="32"/>
        <end position="50"/>
    </location>
</feature>
<proteinExistence type="predicted"/>
<dbReference type="InterPro" id="IPR050189">
    <property type="entry name" value="MFS_Efflux_Transporters"/>
</dbReference>
<feature type="transmembrane region" description="Helical" evidence="7">
    <location>
        <begin position="330"/>
        <end position="351"/>
    </location>
</feature>
<feature type="transmembrane region" description="Helical" evidence="7">
    <location>
        <begin position="191"/>
        <end position="211"/>
    </location>
</feature>
<keyword evidence="4 7" id="KW-1133">Transmembrane helix</keyword>
<gene>
    <name evidence="9" type="ORF">K1W68_07820</name>
</gene>
<protein>
    <submittedName>
        <fullName evidence="9">MFS transporter</fullName>
    </submittedName>
</protein>
<dbReference type="PANTHER" id="PTHR43124:SF3">
    <property type="entry name" value="CHLORAMPHENICOL EFFLUX PUMP RV0191"/>
    <property type="match status" value="1"/>
</dbReference>
<keyword evidence="3 7" id="KW-0812">Transmembrane</keyword>
<dbReference type="PANTHER" id="PTHR43124">
    <property type="entry name" value="PURINE EFFLUX PUMP PBUE"/>
    <property type="match status" value="1"/>
</dbReference>
<dbReference type="Proteomes" id="UP001202887">
    <property type="component" value="Unassembled WGS sequence"/>
</dbReference>
<dbReference type="InterPro" id="IPR036259">
    <property type="entry name" value="MFS_trans_sf"/>
</dbReference>